<evidence type="ECO:0000313" key="1">
    <source>
        <dbReference type="EMBL" id="ETR65794.1"/>
    </source>
</evidence>
<organism evidence="1 2">
    <name type="scientific">Candidatus Magnetoglobus multicellularis str. Araruama</name>
    <dbReference type="NCBI Taxonomy" id="890399"/>
    <lineage>
        <taxon>Bacteria</taxon>
        <taxon>Pseudomonadati</taxon>
        <taxon>Thermodesulfobacteriota</taxon>
        <taxon>Desulfobacteria</taxon>
        <taxon>Desulfobacterales</taxon>
        <taxon>Desulfobacteraceae</taxon>
        <taxon>Candidatus Magnetoglobus</taxon>
    </lineage>
</organism>
<dbReference type="AlphaFoldDB" id="A0A1V1NT95"/>
<protein>
    <submittedName>
        <fullName evidence="1">Uncharacterized protein</fullName>
    </submittedName>
</protein>
<gene>
    <name evidence="1" type="ORF">OMM_05917</name>
</gene>
<name>A0A1V1NT95_9BACT</name>
<dbReference type="Proteomes" id="UP000189670">
    <property type="component" value="Unassembled WGS sequence"/>
</dbReference>
<dbReference type="EMBL" id="ATBP01002498">
    <property type="protein sequence ID" value="ETR65794.1"/>
    <property type="molecule type" value="Genomic_DNA"/>
</dbReference>
<accession>A0A1V1NT95</accession>
<proteinExistence type="predicted"/>
<comment type="caution">
    <text evidence="1">The sequence shown here is derived from an EMBL/GenBank/DDBJ whole genome shotgun (WGS) entry which is preliminary data.</text>
</comment>
<evidence type="ECO:0000313" key="2">
    <source>
        <dbReference type="Proteomes" id="UP000189670"/>
    </source>
</evidence>
<reference evidence="2" key="1">
    <citation type="submission" date="2012-11" db="EMBL/GenBank/DDBJ databases">
        <authorList>
            <person name="Lucero-Rivera Y.E."/>
            <person name="Tovar-Ramirez D."/>
        </authorList>
    </citation>
    <scope>NUCLEOTIDE SEQUENCE [LARGE SCALE GENOMIC DNA]</scope>
    <source>
        <strain evidence="2">Araruama</strain>
    </source>
</reference>
<sequence>MTDAQDDALSELISFVDDDDDEPVLYINEIPRPKAPWYESVKYICQKMVVEPINTSDIYFNVTHEGWDWLVSCLEEYGEDLSLPEGISTPIEVIPIEIRHKLNLQSCFAELIGLGQEDELTLENRECEYQIVDFIDHMKQYRESVDYFGLSLSTLFEKVILPPKDEKILKEEMMKRLNIKDKSEKISKYL</sequence>